<dbReference type="PANTHER" id="PTHR33064">
    <property type="entry name" value="POL PROTEIN"/>
    <property type="match status" value="1"/>
</dbReference>
<sequence length="176" mass="19909">MMAPCLVIGKSRLLKVIGKDYICDKFIKRYSKKVSPLADLFKKDTKWIWTKACQNPFDKLKLVVSSEPVLCLLDFEKPFKVHTNASDRALGGVLVQEGHSIAFERFGLGVIKPSQGMLGRHDLGATRKDGISPEPVITESNPNHLDRVWISIFGSRVRSEYNLRYPNQVQVLVLVR</sequence>
<keyword evidence="3" id="KW-1185">Reference proteome</keyword>
<gene>
    <name evidence="2" type="ORF">Dsin_005342</name>
</gene>
<dbReference type="EMBL" id="JANJYJ010000002">
    <property type="protein sequence ID" value="KAK3225480.1"/>
    <property type="molecule type" value="Genomic_DNA"/>
</dbReference>
<dbReference type="InterPro" id="IPR051320">
    <property type="entry name" value="Viral_Replic_Matur_Polypro"/>
</dbReference>
<dbReference type="Pfam" id="PF17919">
    <property type="entry name" value="RT_RNaseH_2"/>
    <property type="match status" value="1"/>
</dbReference>
<evidence type="ECO:0000259" key="1">
    <source>
        <dbReference type="Pfam" id="PF17919"/>
    </source>
</evidence>
<dbReference type="AlphaFoldDB" id="A0AAE0AXD4"/>
<evidence type="ECO:0000313" key="2">
    <source>
        <dbReference type="EMBL" id="KAK3225480.1"/>
    </source>
</evidence>
<organism evidence="2 3">
    <name type="scientific">Dipteronia sinensis</name>
    <dbReference type="NCBI Taxonomy" id="43782"/>
    <lineage>
        <taxon>Eukaryota</taxon>
        <taxon>Viridiplantae</taxon>
        <taxon>Streptophyta</taxon>
        <taxon>Embryophyta</taxon>
        <taxon>Tracheophyta</taxon>
        <taxon>Spermatophyta</taxon>
        <taxon>Magnoliopsida</taxon>
        <taxon>eudicotyledons</taxon>
        <taxon>Gunneridae</taxon>
        <taxon>Pentapetalae</taxon>
        <taxon>rosids</taxon>
        <taxon>malvids</taxon>
        <taxon>Sapindales</taxon>
        <taxon>Sapindaceae</taxon>
        <taxon>Hippocastanoideae</taxon>
        <taxon>Acereae</taxon>
        <taxon>Dipteronia</taxon>
    </lineage>
</organism>
<reference evidence="2" key="1">
    <citation type="journal article" date="2023" name="Plant J.">
        <title>Genome sequences and population genomics provide insights into the demographic history, inbreeding, and mutation load of two 'living fossil' tree species of Dipteronia.</title>
        <authorList>
            <person name="Feng Y."/>
            <person name="Comes H.P."/>
            <person name="Chen J."/>
            <person name="Zhu S."/>
            <person name="Lu R."/>
            <person name="Zhang X."/>
            <person name="Li P."/>
            <person name="Qiu J."/>
            <person name="Olsen K.M."/>
            <person name="Qiu Y."/>
        </authorList>
    </citation>
    <scope>NUCLEOTIDE SEQUENCE</scope>
    <source>
        <strain evidence="2">NBL</strain>
    </source>
</reference>
<dbReference type="PANTHER" id="PTHR33064:SF40">
    <property type="entry name" value="REVERSE TRANSCRIPTASE_RETROTRANSPOSON-DERIVED PROTEIN RNASE H-LIKE DOMAIN-CONTAINING PROTEIN"/>
    <property type="match status" value="1"/>
</dbReference>
<accession>A0AAE0AXD4</accession>
<comment type="caution">
    <text evidence="2">The sequence shown here is derived from an EMBL/GenBank/DDBJ whole genome shotgun (WGS) entry which is preliminary data.</text>
</comment>
<feature type="domain" description="Reverse transcriptase/retrotransposon-derived protein RNase H-like" evidence="1">
    <location>
        <begin position="49"/>
        <end position="99"/>
    </location>
</feature>
<dbReference type="Proteomes" id="UP001281410">
    <property type="component" value="Unassembled WGS sequence"/>
</dbReference>
<dbReference type="SUPFAM" id="SSF56672">
    <property type="entry name" value="DNA/RNA polymerases"/>
    <property type="match status" value="1"/>
</dbReference>
<dbReference type="InterPro" id="IPR043502">
    <property type="entry name" value="DNA/RNA_pol_sf"/>
</dbReference>
<evidence type="ECO:0000313" key="3">
    <source>
        <dbReference type="Proteomes" id="UP001281410"/>
    </source>
</evidence>
<dbReference type="InterPro" id="IPR043128">
    <property type="entry name" value="Rev_trsase/Diguanyl_cyclase"/>
</dbReference>
<protein>
    <recommendedName>
        <fullName evidence="1">Reverse transcriptase/retrotransposon-derived protein RNase H-like domain-containing protein</fullName>
    </recommendedName>
</protein>
<proteinExistence type="predicted"/>
<dbReference type="InterPro" id="IPR041577">
    <property type="entry name" value="RT_RNaseH_2"/>
</dbReference>
<name>A0AAE0AXD4_9ROSI</name>
<dbReference type="Gene3D" id="3.30.70.270">
    <property type="match status" value="1"/>
</dbReference>